<evidence type="ECO:0000259" key="11">
    <source>
        <dbReference type="PROSITE" id="PS51384"/>
    </source>
</evidence>
<evidence type="ECO:0000256" key="2">
    <source>
        <dbReference type="ARBA" id="ARBA00022448"/>
    </source>
</evidence>
<dbReference type="Proteomes" id="UP001565220">
    <property type="component" value="Unassembled WGS sequence"/>
</dbReference>
<keyword evidence="6" id="KW-0274">FAD</keyword>
<dbReference type="Gene3D" id="2.10.240.10">
    <property type="entry name" value="Dihydroorotate dehydrogenase, electron transfer subunit"/>
    <property type="match status" value="1"/>
</dbReference>
<comment type="similarity">
    <text evidence="1">Belongs to the PyrK family.</text>
</comment>
<dbReference type="Pfam" id="PF10418">
    <property type="entry name" value="DHODB_Fe-S_bind"/>
    <property type="match status" value="1"/>
</dbReference>
<dbReference type="SUPFAM" id="SSF63380">
    <property type="entry name" value="Riboflavin synthase domain-like"/>
    <property type="match status" value="1"/>
</dbReference>
<dbReference type="PANTHER" id="PTHR43513">
    <property type="entry name" value="DIHYDROOROTATE DEHYDROGENASE B (NAD(+)), ELECTRON TRANSFER SUBUNIT"/>
    <property type="match status" value="1"/>
</dbReference>
<gene>
    <name evidence="12" type="ORF">AB8S09_01960</name>
</gene>
<dbReference type="Gene3D" id="2.40.30.10">
    <property type="entry name" value="Translation factors"/>
    <property type="match status" value="1"/>
</dbReference>
<keyword evidence="3" id="KW-0285">Flavoprotein</keyword>
<dbReference type="InterPro" id="IPR037117">
    <property type="entry name" value="Dihydroorotate_DH_ele_sf"/>
</dbReference>
<proteinExistence type="inferred from homology"/>
<evidence type="ECO:0000256" key="6">
    <source>
        <dbReference type="ARBA" id="ARBA00022827"/>
    </source>
</evidence>
<keyword evidence="8" id="KW-0408">Iron</keyword>
<keyword evidence="5" id="KW-0479">Metal-binding</keyword>
<comment type="caution">
    <text evidence="12">The sequence shown here is derived from an EMBL/GenBank/DDBJ whole genome shotgun (WGS) entry which is preliminary data.</text>
</comment>
<sequence>MSVEISEKMKVIESTILYNCEIRPNYFRMGFECSYVSKAKPGQFLSISINGVEKNMPIRRPFTIYKIMGDKVEIIYKVKGKGTKLFTKLKKGDKINILGPLGNTFEIVKNSNSLVIGRGAGLATLANLGSSLKDAGCKVTTIASFRDESVNFIDDFIKGFSDKLIVVTDEDSSSDLKNVRKIIDEVKPDVIYCSGSKRIARLLQKLDYKSYVSLEERMGCGLGACVTCSVMTRTGYKRVCKDGPAFDVKEVIL</sequence>
<feature type="domain" description="FAD-binding FR-type" evidence="11">
    <location>
        <begin position="1"/>
        <end position="107"/>
    </location>
</feature>
<keyword evidence="4" id="KW-0001">2Fe-2S</keyword>
<evidence type="ECO:0000313" key="13">
    <source>
        <dbReference type="Proteomes" id="UP001565220"/>
    </source>
</evidence>
<accession>A0ABV4DTW4</accession>
<dbReference type="InterPro" id="IPR012165">
    <property type="entry name" value="Cyt_c3_hydrogenase_gsu"/>
</dbReference>
<dbReference type="InterPro" id="IPR039261">
    <property type="entry name" value="FNR_nucleotide-bd"/>
</dbReference>
<evidence type="ECO:0000256" key="7">
    <source>
        <dbReference type="ARBA" id="ARBA00022982"/>
    </source>
</evidence>
<keyword evidence="13" id="KW-1185">Reference proteome</keyword>
<dbReference type="InterPro" id="IPR017927">
    <property type="entry name" value="FAD-bd_FR_type"/>
</dbReference>
<evidence type="ECO:0000256" key="4">
    <source>
        <dbReference type="ARBA" id="ARBA00022714"/>
    </source>
</evidence>
<keyword evidence="7" id="KW-0249">Electron transport</keyword>
<reference evidence="12 13" key="1">
    <citation type="submission" date="2024-08" db="EMBL/GenBank/DDBJ databases">
        <title>Clostridium lapicellarii sp. nov., and Clostridium renhuaiense sp. nov., two species isolated from the mud in a fermentation cellar used for producing sauce-flavour Chinese liquors.</title>
        <authorList>
            <person name="Yang F."/>
            <person name="Wang H."/>
            <person name="Chen L.Q."/>
            <person name="Zhou N."/>
            <person name="Lu J.J."/>
            <person name="Pu X.X."/>
            <person name="Wan B."/>
            <person name="Wang L."/>
            <person name="Liu S.J."/>
        </authorList>
    </citation>
    <scope>NUCLEOTIDE SEQUENCE [LARGE SCALE GENOMIC DNA]</scope>
    <source>
        <strain evidence="12 13">MT-113</strain>
    </source>
</reference>
<dbReference type="RefSeq" id="WP_294181565.1">
    <property type="nucleotide sequence ID" value="NZ_JBGFFE010000001.1"/>
</dbReference>
<dbReference type="PROSITE" id="PS51384">
    <property type="entry name" value="FAD_FR"/>
    <property type="match status" value="1"/>
</dbReference>
<dbReference type="PIRSF" id="PIRSF006816">
    <property type="entry name" value="Cyc3_hyd_g"/>
    <property type="match status" value="1"/>
</dbReference>
<comment type="cofactor">
    <cofactor evidence="10">
        <name>[2Fe-2S] cluster</name>
        <dbReference type="ChEBI" id="CHEBI:190135"/>
    </cofactor>
</comment>
<dbReference type="PANTHER" id="PTHR43513:SF3">
    <property type="entry name" value="DIHYDROOROTATE DEHYDROGENASE B (NAD(+)), ELECTRON TRANSFER SUBUNIT-RELATED"/>
    <property type="match status" value="1"/>
</dbReference>
<dbReference type="EMBL" id="JBGFFE010000001">
    <property type="protein sequence ID" value="MEY8762417.1"/>
    <property type="molecule type" value="Genomic_DNA"/>
</dbReference>
<evidence type="ECO:0000256" key="3">
    <source>
        <dbReference type="ARBA" id="ARBA00022630"/>
    </source>
</evidence>
<evidence type="ECO:0000256" key="10">
    <source>
        <dbReference type="ARBA" id="ARBA00034078"/>
    </source>
</evidence>
<organism evidence="12 13">
    <name type="scientific">Clostridium lapidicellarium</name>
    <dbReference type="NCBI Taxonomy" id="3240931"/>
    <lineage>
        <taxon>Bacteria</taxon>
        <taxon>Bacillati</taxon>
        <taxon>Bacillota</taxon>
        <taxon>Clostridia</taxon>
        <taxon>Eubacteriales</taxon>
        <taxon>Clostridiaceae</taxon>
        <taxon>Clostridium</taxon>
    </lineage>
</organism>
<dbReference type="InterPro" id="IPR017938">
    <property type="entry name" value="Riboflavin_synthase-like_b-brl"/>
</dbReference>
<dbReference type="Gene3D" id="3.40.50.80">
    <property type="entry name" value="Nucleotide-binding domain of ferredoxin-NADP reductase (FNR) module"/>
    <property type="match status" value="1"/>
</dbReference>
<evidence type="ECO:0000256" key="8">
    <source>
        <dbReference type="ARBA" id="ARBA00023004"/>
    </source>
</evidence>
<evidence type="ECO:0000256" key="5">
    <source>
        <dbReference type="ARBA" id="ARBA00022723"/>
    </source>
</evidence>
<name>A0ABV4DTW4_9CLOT</name>
<dbReference type="InterPro" id="IPR019480">
    <property type="entry name" value="Dihydroorotate_DH_Fe-S-bd"/>
</dbReference>
<evidence type="ECO:0000256" key="9">
    <source>
        <dbReference type="ARBA" id="ARBA00023014"/>
    </source>
</evidence>
<keyword evidence="2" id="KW-0813">Transport</keyword>
<dbReference type="InterPro" id="IPR050353">
    <property type="entry name" value="PyrK_electron_transfer"/>
</dbReference>
<dbReference type="SUPFAM" id="SSF52343">
    <property type="entry name" value="Ferredoxin reductase-like, C-terminal NADP-linked domain"/>
    <property type="match status" value="1"/>
</dbReference>
<protein>
    <recommendedName>
        <fullName evidence="11">FAD-binding FR-type domain-containing protein</fullName>
    </recommendedName>
</protein>
<evidence type="ECO:0000313" key="12">
    <source>
        <dbReference type="EMBL" id="MEY8762417.1"/>
    </source>
</evidence>
<evidence type="ECO:0000256" key="1">
    <source>
        <dbReference type="ARBA" id="ARBA00006422"/>
    </source>
</evidence>
<keyword evidence="9" id="KW-0411">Iron-sulfur</keyword>